<dbReference type="Proteomes" id="UP000662814">
    <property type="component" value="Chromosome"/>
</dbReference>
<gene>
    <name evidence="2" type="ORF">HCR76_17015</name>
</gene>
<evidence type="ECO:0000256" key="1">
    <source>
        <dbReference type="SAM" id="Phobius"/>
    </source>
</evidence>
<reference evidence="2 3" key="1">
    <citation type="submission" date="2020-12" db="EMBL/GenBank/DDBJ databases">
        <title>Microbacterium sp. HY060.</title>
        <authorList>
            <person name="Zhou J."/>
        </authorList>
    </citation>
    <scope>NUCLEOTIDE SEQUENCE [LARGE SCALE GENOMIC DNA]</scope>
    <source>
        <strain evidence="2 3">HY60</strain>
    </source>
</reference>
<keyword evidence="1" id="KW-0812">Transmembrane</keyword>
<keyword evidence="3" id="KW-1185">Reference proteome</keyword>
<sequence length="151" mass="16777">MTESTLGYYRRQTTRANVIFFACWLPFALALIGAGLWVATQLGEAVMIPVGGWFMLLGGYFLEMYGTVWWYRRHLHRLVADRDFAATQPFSAGQLRNLRVVWDAVIFPIPTGVIGDVAHKIPIIRAVNATTWWPAAAGVLCGIAAVILVLL</sequence>
<dbReference type="RefSeq" id="WP_166986437.1">
    <property type="nucleotide sequence ID" value="NZ_CP061169.1"/>
</dbReference>
<dbReference type="EMBL" id="CP061169">
    <property type="protein sequence ID" value="QPZ38456.1"/>
    <property type="molecule type" value="Genomic_DNA"/>
</dbReference>
<keyword evidence="1" id="KW-0472">Membrane</keyword>
<feature type="transmembrane region" description="Helical" evidence="1">
    <location>
        <begin position="131"/>
        <end position="150"/>
    </location>
</feature>
<proteinExistence type="predicted"/>
<protein>
    <submittedName>
        <fullName evidence="2">Uncharacterized protein</fullName>
    </submittedName>
</protein>
<name>A0ABX6YI09_9MICO</name>
<evidence type="ECO:0000313" key="2">
    <source>
        <dbReference type="EMBL" id="QPZ38456.1"/>
    </source>
</evidence>
<feature type="transmembrane region" description="Helical" evidence="1">
    <location>
        <begin position="18"/>
        <end position="38"/>
    </location>
</feature>
<organism evidence="2 3">
    <name type="scientific">Paramicrobacterium chengjingii</name>
    <dbReference type="NCBI Taxonomy" id="2769067"/>
    <lineage>
        <taxon>Bacteria</taxon>
        <taxon>Bacillati</taxon>
        <taxon>Actinomycetota</taxon>
        <taxon>Actinomycetes</taxon>
        <taxon>Micrococcales</taxon>
        <taxon>Microbacteriaceae</taxon>
        <taxon>Paramicrobacterium</taxon>
    </lineage>
</organism>
<feature type="transmembrane region" description="Helical" evidence="1">
    <location>
        <begin position="50"/>
        <end position="71"/>
    </location>
</feature>
<accession>A0ABX6YI09</accession>
<evidence type="ECO:0000313" key="3">
    <source>
        <dbReference type="Proteomes" id="UP000662814"/>
    </source>
</evidence>
<keyword evidence="1" id="KW-1133">Transmembrane helix</keyword>